<dbReference type="EMBL" id="KN716636">
    <property type="protein sequence ID" value="KJH42708.1"/>
    <property type="molecule type" value="Genomic_DNA"/>
</dbReference>
<dbReference type="STRING" id="29172.A0A0D8XDN4"/>
<dbReference type="Gene3D" id="2.60.40.150">
    <property type="entry name" value="C2 domain"/>
    <property type="match status" value="1"/>
</dbReference>
<dbReference type="SUPFAM" id="SSF50729">
    <property type="entry name" value="PH domain-like"/>
    <property type="match status" value="1"/>
</dbReference>
<dbReference type="PANTHER" id="PTHR23317">
    <property type="entry name" value="DEDICATOR OF CYTOKINESIS DOCK"/>
    <property type="match status" value="1"/>
</dbReference>
<dbReference type="PANTHER" id="PTHR23317:SF26">
    <property type="entry name" value="ZIZIMIN, ISOFORM K"/>
    <property type="match status" value="1"/>
</dbReference>
<name>A0A0D8XDN4_DICVI</name>
<keyword evidence="4" id="KW-1185">Reference proteome</keyword>
<dbReference type="InterPro" id="IPR021816">
    <property type="entry name" value="DOCK_C/D_N"/>
</dbReference>
<dbReference type="Proteomes" id="UP000053766">
    <property type="component" value="Unassembled WGS sequence"/>
</dbReference>
<dbReference type="GO" id="GO:0007264">
    <property type="term" value="P:small GTPase-mediated signal transduction"/>
    <property type="evidence" value="ECO:0007669"/>
    <property type="project" value="InterPro"/>
</dbReference>
<sequence length="972" mass="110084">MIVQSYEKPHTQSLMFGRVAQEDRRSDISESSGTSTLIRDGVVSIKSGGSQFRKFTANVGRLGVAREAREAVRNVISTHNISLQISSTEPLDYEKFITEKAIQLENDPQRELVMFPRDDLEELVEAMPSRTVVPMVSENDITESAWLLTRDAVKNYIKPKHAIIFNYEKFSGDYDNLYEEQKDVDYLSSLVLESDMVLEEEKANSETSFTDIVKEGYVMLFKTDPGLLDNFKWAKKRYCTVKCLPSGEIGIGISKSRDCPPKHPYMTVHSTQLRSTRKGRTVLEIESSYSATQPRIFLLGFEEEEDLSSWFHLLQRAITVVSKDSISHTLQHQEDSDKMLSDADSCSTTGIDGAWRGQKATTRALQPPIVERKNIFSLFHKLCPLPKPICEPCSVFNRCSILNTHIVNCCQNPVLRFLVAFIKLNLKLDVAPGVSQQIEPFYISIFFYDVSQGKRASEEFQLYRNETEEESDQDHKASDDLTKNFGVSREQLISRAANQVVFTTNRPLKDLWVVCRIDRMLSLDHSGDVYMKSSSDIKAVLKLQKLVQSSQSRLSEYRQRFAWAARPLHKTVSSEDTTASNSGNCVSMQIFRCENGRLTDLDIQKYLGDFTKMTRTGKFIIPNAGVEMKIEQIRSTEILEARVNSSLYALAPWKLPNDCCEPPVFELQAFDNVLPEPHSQFVNLLYVYPLSLKYDSQRIFSKARNILCSVRLVQGGNLSSAKVFFNRVHPSGPFVTSGKCAVQYHQQFPQFGDEIKIRLPLCLSSSDHLLFSFSHISVAEQTNGKSNESVESAIGYSWLPLVWKKDQLVMENDEEEFALPVAVDLPSTYFLSGPFREDNSDIKWVDQRPLFRLRVRLVSSVFTSEPDLQNFFQAFGRLKCGNVVENATFPTIVTTSTPSTKCTVRSCSPLMSSCSSDEESLTIRSILACMEALVMIDIKKIIPYLYVFLSRLLELVAYASTEKLAVSTLRSG</sequence>
<dbReference type="OrthoDB" id="47328at2759"/>
<proteinExistence type="inferred from homology"/>
<accession>A0A0D8XDN4</accession>
<dbReference type="Pfam" id="PF14429">
    <property type="entry name" value="DOCK-C2"/>
    <property type="match status" value="1"/>
</dbReference>
<gene>
    <name evidence="3" type="ORF">DICVIV_11301</name>
</gene>
<dbReference type="PROSITE" id="PS51650">
    <property type="entry name" value="C2_DOCK"/>
    <property type="match status" value="1"/>
</dbReference>
<evidence type="ECO:0000313" key="4">
    <source>
        <dbReference type="Proteomes" id="UP000053766"/>
    </source>
</evidence>
<reference evidence="4" key="2">
    <citation type="journal article" date="2016" name="Sci. Rep.">
        <title>Dictyocaulus viviparus genome, variome and transcriptome elucidate lungworm biology and support future intervention.</title>
        <authorList>
            <person name="McNulty S.N."/>
            <person name="Strube C."/>
            <person name="Rosa B.A."/>
            <person name="Martin J.C."/>
            <person name="Tyagi R."/>
            <person name="Choi Y.J."/>
            <person name="Wang Q."/>
            <person name="Hallsworth Pepin K."/>
            <person name="Zhang X."/>
            <person name="Ozersky P."/>
            <person name="Wilson R.K."/>
            <person name="Sternberg P.W."/>
            <person name="Gasser R.B."/>
            <person name="Mitreva M."/>
        </authorList>
    </citation>
    <scope>NUCLEOTIDE SEQUENCE [LARGE SCALE GENOMIC DNA]</scope>
    <source>
        <strain evidence="4">HannoverDv2000</strain>
    </source>
</reference>
<reference evidence="3 4" key="1">
    <citation type="submission" date="2013-11" db="EMBL/GenBank/DDBJ databases">
        <title>Draft genome of the bovine lungworm Dictyocaulus viviparus.</title>
        <authorList>
            <person name="Mitreva M."/>
        </authorList>
    </citation>
    <scope>NUCLEOTIDE SEQUENCE [LARGE SCALE GENOMIC DNA]</scope>
    <source>
        <strain evidence="3 4">HannoverDv2000</strain>
    </source>
</reference>
<dbReference type="GO" id="GO:0005085">
    <property type="term" value="F:guanyl-nucleotide exchange factor activity"/>
    <property type="evidence" value="ECO:0007669"/>
    <property type="project" value="InterPro"/>
</dbReference>
<evidence type="ECO:0000313" key="3">
    <source>
        <dbReference type="EMBL" id="KJH42708.1"/>
    </source>
</evidence>
<feature type="domain" description="C2 DOCK-type" evidence="2">
    <location>
        <begin position="682"/>
        <end position="858"/>
    </location>
</feature>
<dbReference type="AlphaFoldDB" id="A0A0D8XDN4"/>
<dbReference type="Pfam" id="PF11878">
    <property type="entry name" value="DOCK_C-D_N"/>
    <property type="match status" value="1"/>
</dbReference>
<organism evidence="3 4">
    <name type="scientific">Dictyocaulus viviparus</name>
    <name type="common">Bovine lungworm</name>
    <dbReference type="NCBI Taxonomy" id="29172"/>
    <lineage>
        <taxon>Eukaryota</taxon>
        <taxon>Metazoa</taxon>
        <taxon>Ecdysozoa</taxon>
        <taxon>Nematoda</taxon>
        <taxon>Chromadorea</taxon>
        <taxon>Rhabditida</taxon>
        <taxon>Rhabditina</taxon>
        <taxon>Rhabditomorpha</taxon>
        <taxon>Strongyloidea</taxon>
        <taxon>Metastrongylidae</taxon>
        <taxon>Dictyocaulus</taxon>
    </lineage>
</organism>
<evidence type="ECO:0000259" key="2">
    <source>
        <dbReference type="PROSITE" id="PS51650"/>
    </source>
</evidence>
<dbReference type="InterPro" id="IPR026791">
    <property type="entry name" value="DOCK"/>
</dbReference>
<comment type="similarity">
    <text evidence="1">Belongs to the DOCK family.</text>
</comment>
<dbReference type="InterPro" id="IPR027007">
    <property type="entry name" value="C2_DOCK-type_domain"/>
</dbReference>
<evidence type="ECO:0000256" key="1">
    <source>
        <dbReference type="PROSITE-ProRule" id="PRU00983"/>
    </source>
</evidence>
<dbReference type="InterPro" id="IPR035892">
    <property type="entry name" value="C2_domain_sf"/>
</dbReference>
<protein>
    <recommendedName>
        <fullName evidence="2">C2 DOCK-type domain-containing protein</fullName>
    </recommendedName>
</protein>